<feature type="transmembrane region" description="Helical" evidence="8">
    <location>
        <begin position="102"/>
        <end position="126"/>
    </location>
</feature>
<feature type="transmembrane region" description="Helical" evidence="8">
    <location>
        <begin position="147"/>
        <end position="168"/>
    </location>
</feature>
<dbReference type="STRING" id="1408157.A0A1J7JM26"/>
<evidence type="ECO:0000256" key="7">
    <source>
        <dbReference type="ARBA" id="ARBA00023136"/>
    </source>
</evidence>
<dbReference type="InterPro" id="IPR034804">
    <property type="entry name" value="SQR/QFR_C/D"/>
</dbReference>
<dbReference type="InParanoid" id="A0A1J7JM26"/>
<proteinExistence type="predicted"/>
<comment type="subcellular location">
    <subcellularLocation>
        <location evidence="1">Membrane</location>
        <topology evidence="1">Multi-pass membrane protein</topology>
    </subcellularLocation>
</comment>
<keyword evidence="3 8" id="KW-0812">Transmembrane</keyword>
<reference evidence="9 10" key="1">
    <citation type="submission" date="2016-10" db="EMBL/GenBank/DDBJ databases">
        <title>Draft genome sequence of Coniochaeta ligniaria NRRL30616, a lignocellulolytic fungus for bioabatement of inhibitors in plant biomass hydrolysates.</title>
        <authorList>
            <consortium name="DOE Joint Genome Institute"/>
            <person name="Jimenez D.J."/>
            <person name="Hector R.E."/>
            <person name="Riley R."/>
            <person name="Sun H."/>
            <person name="Grigoriev I.V."/>
            <person name="Van Elsas J.D."/>
            <person name="Nichols N.N."/>
        </authorList>
    </citation>
    <scope>NUCLEOTIDE SEQUENCE [LARGE SCALE GENOMIC DNA]</scope>
    <source>
        <strain evidence="9 10">NRRL 30616</strain>
    </source>
</reference>
<dbReference type="GO" id="GO:0016020">
    <property type="term" value="C:membrane"/>
    <property type="evidence" value="ECO:0007669"/>
    <property type="project" value="UniProtKB-SubCell"/>
</dbReference>
<dbReference type="PANTHER" id="PTHR10978">
    <property type="entry name" value="SUCCINATE DEHYDROGENASE CYTOCHROME B560 SUBUNIT"/>
    <property type="match status" value="1"/>
</dbReference>
<dbReference type="FunCoup" id="A0A1J7JM26">
    <property type="interactions" value="365"/>
</dbReference>
<keyword evidence="2" id="KW-0349">Heme</keyword>
<sequence length="169" mass="18502">MIAQRLGTTALRRVTAAPQNAFFTVATQKLTEEDARAMLDAQRLKRPVAPHLEIYDKKQTYFGGSIWQRFTGMGFTGLLYGYSLAYLAAPLVGWHLESASLVAAFGALPVAIKAAAKFVVAWPLVFHAINGVRHVAYDMAWGFNKATIIKSGWYIWGASIVASLGLLLL</sequence>
<dbReference type="CDD" id="cd03499">
    <property type="entry name" value="SQR_TypeC_SdhC"/>
    <property type="match status" value="1"/>
</dbReference>
<evidence type="ECO:0000256" key="2">
    <source>
        <dbReference type="ARBA" id="ARBA00022617"/>
    </source>
</evidence>
<dbReference type="SUPFAM" id="SSF81343">
    <property type="entry name" value="Fumarate reductase respiratory complex transmembrane subunits"/>
    <property type="match status" value="1"/>
</dbReference>
<evidence type="ECO:0000256" key="3">
    <source>
        <dbReference type="ARBA" id="ARBA00022692"/>
    </source>
</evidence>
<keyword evidence="7 8" id="KW-0472">Membrane</keyword>
<organism evidence="9 10">
    <name type="scientific">Coniochaeta ligniaria NRRL 30616</name>
    <dbReference type="NCBI Taxonomy" id="1408157"/>
    <lineage>
        <taxon>Eukaryota</taxon>
        <taxon>Fungi</taxon>
        <taxon>Dikarya</taxon>
        <taxon>Ascomycota</taxon>
        <taxon>Pezizomycotina</taxon>
        <taxon>Sordariomycetes</taxon>
        <taxon>Sordariomycetidae</taxon>
        <taxon>Coniochaetales</taxon>
        <taxon>Coniochaetaceae</taxon>
        <taxon>Coniochaeta</taxon>
    </lineage>
</organism>
<keyword evidence="4" id="KW-0479">Metal-binding</keyword>
<dbReference type="GO" id="GO:0009055">
    <property type="term" value="F:electron transfer activity"/>
    <property type="evidence" value="ECO:0007669"/>
    <property type="project" value="InterPro"/>
</dbReference>
<evidence type="ECO:0000256" key="4">
    <source>
        <dbReference type="ARBA" id="ARBA00022723"/>
    </source>
</evidence>
<evidence type="ECO:0000256" key="6">
    <source>
        <dbReference type="ARBA" id="ARBA00023004"/>
    </source>
</evidence>
<keyword evidence="5 8" id="KW-1133">Transmembrane helix</keyword>
<dbReference type="GO" id="GO:0006121">
    <property type="term" value="P:mitochondrial electron transport, succinate to ubiquinone"/>
    <property type="evidence" value="ECO:0007669"/>
    <property type="project" value="TreeGrafter"/>
</dbReference>
<dbReference type="GO" id="GO:0046872">
    <property type="term" value="F:metal ion binding"/>
    <property type="evidence" value="ECO:0007669"/>
    <property type="project" value="UniProtKB-KW"/>
</dbReference>
<dbReference type="AlphaFoldDB" id="A0A1J7JM26"/>
<evidence type="ECO:0000313" key="10">
    <source>
        <dbReference type="Proteomes" id="UP000182658"/>
    </source>
</evidence>
<feature type="transmembrane region" description="Helical" evidence="8">
    <location>
        <begin position="77"/>
        <end position="96"/>
    </location>
</feature>
<evidence type="ECO:0000313" key="9">
    <source>
        <dbReference type="EMBL" id="OIW30364.1"/>
    </source>
</evidence>
<dbReference type="PANTHER" id="PTHR10978:SF5">
    <property type="entry name" value="SUCCINATE DEHYDROGENASE CYTOCHROME B560 SUBUNIT, MITOCHONDRIAL"/>
    <property type="match status" value="1"/>
</dbReference>
<dbReference type="InterPro" id="IPR000701">
    <property type="entry name" value="SuccDH_FuR_B_TM-su"/>
</dbReference>
<keyword evidence="10" id="KW-1185">Reference proteome</keyword>
<gene>
    <name evidence="9" type="ORF">CONLIGDRAFT_366424</name>
</gene>
<keyword evidence="6" id="KW-0408">Iron</keyword>
<dbReference type="EMBL" id="KV875097">
    <property type="protein sequence ID" value="OIW30364.1"/>
    <property type="molecule type" value="Genomic_DNA"/>
</dbReference>
<dbReference type="Gene3D" id="1.20.1300.10">
    <property type="entry name" value="Fumarate reductase/succinate dehydrogenase, transmembrane subunit"/>
    <property type="match status" value="1"/>
</dbReference>
<dbReference type="PROSITE" id="PS01001">
    <property type="entry name" value="SDH_CYT_2"/>
    <property type="match status" value="1"/>
</dbReference>
<dbReference type="InterPro" id="IPR014314">
    <property type="entry name" value="Succ_DH_cytb556"/>
</dbReference>
<dbReference type="OrthoDB" id="588261at2759"/>
<dbReference type="GO" id="GO:0006099">
    <property type="term" value="P:tricarboxylic acid cycle"/>
    <property type="evidence" value="ECO:0007669"/>
    <property type="project" value="InterPro"/>
</dbReference>
<evidence type="ECO:0000256" key="5">
    <source>
        <dbReference type="ARBA" id="ARBA00022989"/>
    </source>
</evidence>
<name>A0A1J7JM26_9PEZI</name>
<evidence type="ECO:0000256" key="1">
    <source>
        <dbReference type="ARBA" id="ARBA00004141"/>
    </source>
</evidence>
<dbReference type="GO" id="GO:0005739">
    <property type="term" value="C:mitochondrion"/>
    <property type="evidence" value="ECO:0007669"/>
    <property type="project" value="GOC"/>
</dbReference>
<protein>
    <submittedName>
        <fullName evidence="9">Cytochrome b560 subunit of succinate dehydrogenase</fullName>
    </submittedName>
</protein>
<dbReference type="InterPro" id="IPR018495">
    <property type="entry name" value="Succ_DH_cyt_bsu_CS"/>
</dbReference>
<accession>A0A1J7JM26</accession>
<dbReference type="NCBIfam" id="TIGR02970">
    <property type="entry name" value="succ_dehyd_cytB"/>
    <property type="match status" value="1"/>
</dbReference>
<evidence type="ECO:0000256" key="8">
    <source>
        <dbReference type="SAM" id="Phobius"/>
    </source>
</evidence>
<dbReference type="Pfam" id="PF01127">
    <property type="entry name" value="Sdh_cyt"/>
    <property type="match status" value="1"/>
</dbReference>
<dbReference type="Proteomes" id="UP000182658">
    <property type="component" value="Unassembled WGS sequence"/>
</dbReference>